<dbReference type="RefSeq" id="XP_043002760.1">
    <property type="nucleotide sequence ID" value="XM_043159161.1"/>
</dbReference>
<comment type="caution">
    <text evidence="1">The sequence shown here is derived from an EMBL/GenBank/DDBJ whole genome shotgun (WGS) entry which is preliminary data.</text>
</comment>
<protein>
    <submittedName>
        <fullName evidence="1">Uncharacterized protein</fullName>
    </submittedName>
</protein>
<accession>A0A9P7RMH1</accession>
<evidence type="ECO:0000313" key="2">
    <source>
        <dbReference type="Proteomes" id="UP001049176"/>
    </source>
</evidence>
<dbReference type="KEGG" id="more:E1B28_002253"/>
<gene>
    <name evidence="1" type="ORF">E1B28_002253</name>
</gene>
<name>A0A9P7RMH1_9AGAR</name>
<evidence type="ECO:0000313" key="1">
    <source>
        <dbReference type="EMBL" id="KAG7086289.1"/>
    </source>
</evidence>
<organism evidence="1 2">
    <name type="scientific">Marasmius oreades</name>
    <name type="common">fairy-ring Marasmius</name>
    <dbReference type="NCBI Taxonomy" id="181124"/>
    <lineage>
        <taxon>Eukaryota</taxon>
        <taxon>Fungi</taxon>
        <taxon>Dikarya</taxon>
        <taxon>Basidiomycota</taxon>
        <taxon>Agaricomycotina</taxon>
        <taxon>Agaricomycetes</taxon>
        <taxon>Agaricomycetidae</taxon>
        <taxon>Agaricales</taxon>
        <taxon>Marasmiineae</taxon>
        <taxon>Marasmiaceae</taxon>
        <taxon>Marasmius</taxon>
    </lineage>
</organism>
<sequence length="146" mass="15828">MTGCYPILAASIADAFSFSSSSPSPPLGSTMPSDKLISFEHFCDPVKPSPEQIAFEALLAKVKFNAELEALGPALGFGQFSTSVGIRYDSRQNANYIVLAWCEKTPVQTSSSLLPKGWTGTDCNWTYSRMGKSPSRFSFSLEIHSS</sequence>
<dbReference type="EMBL" id="CM032190">
    <property type="protein sequence ID" value="KAG7086289.1"/>
    <property type="molecule type" value="Genomic_DNA"/>
</dbReference>
<reference evidence="1" key="1">
    <citation type="journal article" date="2021" name="Genome Biol. Evol.">
        <title>The assembled and annotated genome of the fairy-ring fungus Marasmius oreades.</title>
        <authorList>
            <person name="Hiltunen M."/>
            <person name="Ament-Velasquez S.L."/>
            <person name="Johannesson H."/>
        </authorList>
    </citation>
    <scope>NUCLEOTIDE SEQUENCE</scope>
    <source>
        <strain evidence="1">03SP1</strain>
    </source>
</reference>
<keyword evidence="2" id="KW-1185">Reference proteome</keyword>
<dbReference type="Proteomes" id="UP001049176">
    <property type="component" value="Chromosome 10"/>
</dbReference>
<dbReference type="AlphaFoldDB" id="A0A9P7RMH1"/>
<dbReference type="GeneID" id="66071329"/>
<proteinExistence type="predicted"/>